<comment type="subcellular location">
    <subcellularLocation>
        <location evidence="1 14">Cytoplasm</location>
    </subcellularLocation>
</comment>
<feature type="binding site" evidence="14">
    <location>
        <position position="204"/>
    </location>
    <ligand>
        <name>Zn(2+)</name>
        <dbReference type="ChEBI" id="CHEBI:29105"/>
        <label>1</label>
    </ligand>
</feature>
<evidence type="ECO:0000313" key="19">
    <source>
        <dbReference type="Proteomes" id="UP000388235"/>
    </source>
</evidence>
<feature type="binding site" evidence="14">
    <location>
        <position position="168"/>
    </location>
    <ligand>
        <name>Zn(2+)</name>
        <dbReference type="ChEBI" id="CHEBI:29105"/>
        <label>2</label>
    </ligand>
</feature>
<dbReference type="CDD" id="cd10719">
    <property type="entry name" value="DnaJ_zf"/>
    <property type="match status" value="1"/>
</dbReference>
<dbReference type="GO" id="GO:0042026">
    <property type="term" value="P:protein refolding"/>
    <property type="evidence" value="ECO:0007669"/>
    <property type="project" value="TreeGrafter"/>
</dbReference>
<comment type="function">
    <text evidence="11 14">Participates actively in the response to hyperosmotic and heat shock by preventing the aggregation of stress-denatured proteins and by disaggregating proteins, also in an autonomous, DnaK-independent fashion. Unfolded proteins bind initially to DnaJ; upon interaction with the DnaJ-bound protein, DnaK hydrolyzes its bound ATP, resulting in the formation of a stable complex. GrpE releases ADP from DnaK; ATP binding to DnaK triggers the release of the substrate protein, thus completing the reaction cycle. Several rounds of ATP-dependent interactions between DnaJ, DnaK and GrpE are required for fully efficient folding. Also involved, together with DnaK and GrpE, in the DNA replication of plasmids through activation of initiation proteins.</text>
</comment>
<dbReference type="PANTHER" id="PTHR43096:SF48">
    <property type="entry name" value="CHAPERONE PROTEIN DNAJ"/>
    <property type="match status" value="1"/>
</dbReference>
<dbReference type="CDD" id="cd10747">
    <property type="entry name" value="DnaJ_C"/>
    <property type="match status" value="1"/>
</dbReference>
<evidence type="ECO:0000256" key="4">
    <source>
        <dbReference type="ARBA" id="ARBA00022705"/>
    </source>
</evidence>
<evidence type="ECO:0000256" key="3">
    <source>
        <dbReference type="ARBA" id="ARBA00022490"/>
    </source>
</evidence>
<keyword evidence="10 14" id="KW-0143">Chaperone</keyword>
<evidence type="ECO:0000259" key="17">
    <source>
        <dbReference type="PROSITE" id="PS51188"/>
    </source>
</evidence>
<evidence type="ECO:0000256" key="14">
    <source>
        <dbReference type="HAMAP-Rule" id="MF_01152"/>
    </source>
</evidence>
<dbReference type="PROSITE" id="PS51188">
    <property type="entry name" value="ZF_CR"/>
    <property type="match status" value="1"/>
</dbReference>
<proteinExistence type="inferred from homology"/>
<name>A0A5Q2QAV4_9GAMM</name>
<evidence type="ECO:0000256" key="2">
    <source>
        <dbReference type="ARBA" id="ARBA00011738"/>
    </source>
</evidence>
<feature type="binding site" evidence="14">
    <location>
        <position position="201"/>
    </location>
    <ligand>
        <name>Zn(2+)</name>
        <dbReference type="ChEBI" id="CHEBI:29105"/>
        <label>1</label>
    </ligand>
</feature>
<dbReference type="AlphaFoldDB" id="A0A5Q2QAV4"/>
<comment type="similarity">
    <text evidence="12 14">Belongs to the DnaJ family.</text>
</comment>
<dbReference type="PROSITE" id="PS50076">
    <property type="entry name" value="DNAJ_2"/>
    <property type="match status" value="1"/>
</dbReference>
<keyword evidence="19" id="KW-1185">Reference proteome</keyword>
<dbReference type="InterPro" id="IPR018253">
    <property type="entry name" value="DnaJ_domain_CS"/>
</dbReference>
<feature type="binding site" evidence="14">
    <location>
        <position position="148"/>
    </location>
    <ligand>
        <name>Zn(2+)</name>
        <dbReference type="ChEBI" id="CHEBI:29105"/>
        <label>1</label>
    </ligand>
</feature>
<evidence type="ECO:0000259" key="16">
    <source>
        <dbReference type="PROSITE" id="PS50076"/>
    </source>
</evidence>
<dbReference type="InterPro" id="IPR002939">
    <property type="entry name" value="DnaJ_C"/>
</dbReference>
<evidence type="ECO:0000313" key="18">
    <source>
        <dbReference type="EMBL" id="QGG79382.1"/>
    </source>
</evidence>
<dbReference type="SUPFAM" id="SSF57938">
    <property type="entry name" value="DnaJ/Hsp40 cysteine-rich domain"/>
    <property type="match status" value="1"/>
</dbReference>
<dbReference type="Gene3D" id="1.10.287.110">
    <property type="entry name" value="DnaJ domain"/>
    <property type="match status" value="1"/>
</dbReference>
<feature type="binding site" evidence="14">
    <location>
        <position position="190"/>
    </location>
    <ligand>
        <name>Zn(2+)</name>
        <dbReference type="ChEBI" id="CHEBI:29105"/>
        <label>2</label>
    </ligand>
</feature>
<dbReference type="PRINTS" id="PR00625">
    <property type="entry name" value="JDOMAIN"/>
</dbReference>
<dbReference type="Pfam" id="PF00684">
    <property type="entry name" value="DnaJ_CXXCXGXG"/>
    <property type="match status" value="1"/>
</dbReference>
<dbReference type="PROSITE" id="PS00636">
    <property type="entry name" value="DNAJ_1"/>
    <property type="match status" value="1"/>
</dbReference>
<dbReference type="SUPFAM" id="SSF46565">
    <property type="entry name" value="Chaperone J-domain"/>
    <property type="match status" value="1"/>
</dbReference>
<dbReference type="FunFam" id="1.10.287.110:FF:000034">
    <property type="entry name" value="Chaperone protein DnaJ"/>
    <property type="match status" value="1"/>
</dbReference>
<accession>A0A5Q2QAV4</accession>
<organism evidence="18 19">
    <name type="scientific">Litorivicinus lipolyticus</name>
    <dbReference type="NCBI Taxonomy" id="418701"/>
    <lineage>
        <taxon>Bacteria</taxon>
        <taxon>Pseudomonadati</taxon>
        <taxon>Pseudomonadota</taxon>
        <taxon>Gammaproteobacteria</taxon>
        <taxon>Oceanospirillales</taxon>
        <taxon>Litorivicinaceae</taxon>
        <taxon>Litorivicinus</taxon>
    </lineage>
</organism>
<protein>
    <recommendedName>
        <fullName evidence="13 14">Chaperone protein DnaJ</fullName>
    </recommendedName>
</protein>
<dbReference type="GO" id="GO:0006260">
    <property type="term" value="P:DNA replication"/>
    <property type="evidence" value="ECO:0007669"/>
    <property type="project" value="UniProtKB-KW"/>
</dbReference>
<evidence type="ECO:0000256" key="9">
    <source>
        <dbReference type="ARBA" id="ARBA00023016"/>
    </source>
</evidence>
<evidence type="ECO:0000256" key="1">
    <source>
        <dbReference type="ARBA" id="ARBA00004496"/>
    </source>
</evidence>
<dbReference type="Pfam" id="PF01556">
    <property type="entry name" value="DnaJ_C"/>
    <property type="match status" value="1"/>
</dbReference>
<keyword evidence="6 14" id="KW-0677">Repeat</keyword>
<keyword evidence="5 14" id="KW-0479">Metal-binding</keyword>
<evidence type="ECO:0000256" key="13">
    <source>
        <dbReference type="ARBA" id="ARBA00067609"/>
    </source>
</evidence>
<dbReference type="SUPFAM" id="SSF49493">
    <property type="entry name" value="HSP40/DnaJ peptide-binding domain"/>
    <property type="match status" value="2"/>
</dbReference>
<dbReference type="HAMAP" id="MF_01152">
    <property type="entry name" value="DnaJ"/>
    <property type="match status" value="1"/>
</dbReference>
<dbReference type="Proteomes" id="UP000388235">
    <property type="component" value="Chromosome"/>
</dbReference>
<dbReference type="RefSeq" id="WP_153712886.1">
    <property type="nucleotide sequence ID" value="NZ_CP045871.1"/>
</dbReference>
<sequence>MSKRDYYEVLGVSKDIDGKELKKAYRKKAMKYHPDRNPGDASAEEKFKELSEAYEVLSDGDKRAAYDRYGHSAVDGSQGGGFGGGGGGSDFGDIFGDVFGDIFGGGGGRGRQQGPPRGADLRYSMELTLEEAVRGVEKKIRIPTLVSCKPCDGSGAKPGSKPTTCGTCNGHGQVRMQQGFFAVQQTCPRCHGRGQVIDDPCNSCGGRGVNEETKTLSVKIPSGVDTGDRIRLSGEGEAAPGGGQTGDLYVQVSVKQHAIFERDGKNLYCEVPINFADAALGGDLEVPTLGGRVKLAIPEGTQTGKVFRLRGKGIKPVRGGSIGDLLCKVVVETPVGLSAEQKALLAQFRESTTGKKHSPKSSGWFDSVKSFFDGV</sequence>
<dbReference type="EMBL" id="CP045871">
    <property type="protein sequence ID" value="QGG79382.1"/>
    <property type="molecule type" value="Genomic_DNA"/>
</dbReference>
<dbReference type="InterPro" id="IPR001305">
    <property type="entry name" value="HSP_DnaJ_Cys-rich_dom"/>
</dbReference>
<keyword evidence="7 14" id="KW-0863">Zinc-finger</keyword>
<evidence type="ECO:0000256" key="5">
    <source>
        <dbReference type="ARBA" id="ARBA00022723"/>
    </source>
</evidence>
<dbReference type="OrthoDB" id="9779889at2"/>
<dbReference type="Pfam" id="PF00226">
    <property type="entry name" value="DnaJ"/>
    <property type="match status" value="1"/>
</dbReference>
<evidence type="ECO:0000256" key="11">
    <source>
        <dbReference type="ARBA" id="ARBA00053423"/>
    </source>
</evidence>
<dbReference type="FunFam" id="2.10.230.10:FF:000002">
    <property type="entry name" value="Molecular chaperone DnaJ"/>
    <property type="match status" value="1"/>
</dbReference>
<dbReference type="GO" id="GO:0005737">
    <property type="term" value="C:cytoplasm"/>
    <property type="evidence" value="ECO:0007669"/>
    <property type="project" value="UniProtKB-SubCell"/>
</dbReference>
<evidence type="ECO:0000256" key="6">
    <source>
        <dbReference type="ARBA" id="ARBA00022737"/>
    </source>
</evidence>
<comment type="domain">
    <text evidence="14">The J domain is necessary and sufficient to stimulate DnaK ATPase activity. Zinc center 1 plays an important role in the autonomous, DnaK-independent chaperone activity of DnaJ. Zinc center 2 is essential for interaction with DnaK and for DnaJ activity.</text>
</comment>
<evidence type="ECO:0000256" key="15">
    <source>
        <dbReference type="PROSITE-ProRule" id="PRU00546"/>
    </source>
</evidence>
<dbReference type="GO" id="GO:0008270">
    <property type="term" value="F:zinc ion binding"/>
    <property type="evidence" value="ECO:0007669"/>
    <property type="project" value="UniProtKB-UniRule"/>
</dbReference>
<dbReference type="NCBIfam" id="NF008035">
    <property type="entry name" value="PRK10767.1"/>
    <property type="match status" value="1"/>
</dbReference>
<dbReference type="InterPro" id="IPR036410">
    <property type="entry name" value="HSP_DnaJ_Cys-rich_dom_sf"/>
</dbReference>
<evidence type="ECO:0000256" key="12">
    <source>
        <dbReference type="ARBA" id="ARBA00061004"/>
    </source>
</evidence>
<dbReference type="PANTHER" id="PTHR43096">
    <property type="entry name" value="DNAJ HOMOLOG 1, MITOCHONDRIAL-RELATED"/>
    <property type="match status" value="1"/>
</dbReference>
<evidence type="ECO:0000256" key="10">
    <source>
        <dbReference type="ARBA" id="ARBA00023186"/>
    </source>
</evidence>
<keyword evidence="3 14" id="KW-0963">Cytoplasm</keyword>
<comment type="subunit">
    <text evidence="2 14">Homodimer.</text>
</comment>
<dbReference type="GO" id="GO:0031072">
    <property type="term" value="F:heat shock protein binding"/>
    <property type="evidence" value="ECO:0007669"/>
    <property type="project" value="InterPro"/>
</dbReference>
<feature type="binding site" evidence="14">
    <location>
        <position position="151"/>
    </location>
    <ligand>
        <name>Zn(2+)</name>
        <dbReference type="ChEBI" id="CHEBI:29105"/>
        <label>1</label>
    </ligand>
</feature>
<feature type="binding site" evidence="14">
    <location>
        <position position="187"/>
    </location>
    <ligand>
        <name>Zn(2+)</name>
        <dbReference type="ChEBI" id="CHEBI:29105"/>
        <label>2</label>
    </ligand>
</feature>
<keyword evidence="8 14" id="KW-0862">Zinc</keyword>
<feature type="repeat" description="CXXCXGXG motif" evidence="14">
    <location>
        <begin position="201"/>
        <end position="208"/>
    </location>
</feature>
<keyword evidence="9 14" id="KW-0346">Stress response</keyword>
<gene>
    <name evidence="14 18" type="primary">dnaJ</name>
    <name evidence="18" type="ORF">GH975_01895</name>
</gene>
<comment type="cofactor">
    <cofactor evidence="14">
        <name>Zn(2+)</name>
        <dbReference type="ChEBI" id="CHEBI:29105"/>
    </cofactor>
    <text evidence="14">Binds 2 Zn(2+) ions per monomer.</text>
</comment>
<dbReference type="InterPro" id="IPR012724">
    <property type="entry name" value="DnaJ"/>
</dbReference>
<feature type="zinc finger region" description="CR-type" evidence="15">
    <location>
        <begin position="135"/>
        <end position="213"/>
    </location>
</feature>
<evidence type="ECO:0000256" key="7">
    <source>
        <dbReference type="ARBA" id="ARBA00022771"/>
    </source>
</evidence>
<dbReference type="GO" id="GO:0051082">
    <property type="term" value="F:unfolded protein binding"/>
    <property type="evidence" value="ECO:0007669"/>
    <property type="project" value="UniProtKB-UniRule"/>
</dbReference>
<dbReference type="GO" id="GO:0009408">
    <property type="term" value="P:response to heat"/>
    <property type="evidence" value="ECO:0007669"/>
    <property type="project" value="InterPro"/>
</dbReference>
<dbReference type="InterPro" id="IPR001623">
    <property type="entry name" value="DnaJ_domain"/>
</dbReference>
<keyword evidence="4 14" id="KW-0235">DNA replication</keyword>
<feature type="domain" description="J" evidence="16">
    <location>
        <begin position="5"/>
        <end position="70"/>
    </location>
</feature>
<dbReference type="NCBIfam" id="TIGR02349">
    <property type="entry name" value="DnaJ_bact"/>
    <property type="match status" value="1"/>
</dbReference>
<feature type="binding site" evidence="14">
    <location>
        <position position="165"/>
    </location>
    <ligand>
        <name>Zn(2+)</name>
        <dbReference type="ChEBI" id="CHEBI:29105"/>
        <label>2</label>
    </ligand>
</feature>
<dbReference type="Gene3D" id="2.60.260.20">
    <property type="entry name" value="Urease metallochaperone UreE, N-terminal domain"/>
    <property type="match status" value="2"/>
</dbReference>
<dbReference type="GO" id="GO:0005524">
    <property type="term" value="F:ATP binding"/>
    <property type="evidence" value="ECO:0007669"/>
    <property type="project" value="InterPro"/>
</dbReference>
<dbReference type="Gene3D" id="2.10.230.10">
    <property type="entry name" value="Heat shock protein DnaJ, cysteine-rich domain"/>
    <property type="match status" value="1"/>
</dbReference>
<dbReference type="SMART" id="SM00271">
    <property type="entry name" value="DnaJ"/>
    <property type="match status" value="1"/>
</dbReference>
<dbReference type="KEGG" id="llp:GH975_01895"/>
<dbReference type="InterPro" id="IPR036869">
    <property type="entry name" value="J_dom_sf"/>
</dbReference>
<dbReference type="CDD" id="cd06257">
    <property type="entry name" value="DnaJ"/>
    <property type="match status" value="1"/>
</dbReference>
<feature type="domain" description="CR-type" evidence="17">
    <location>
        <begin position="135"/>
        <end position="213"/>
    </location>
</feature>
<dbReference type="InterPro" id="IPR008971">
    <property type="entry name" value="HSP40/DnaJ_pept-bd"/>
</dbReference>
<reference evidence="18 19" key="1">
    <citation type="submission" date="2019-11" db="EMBL/GenBank/DDBJ databases">
        <authorList>
            <person name="Khan S.A."/>
            <person name="Jeon C.O."/>
            <person name="Chun B.H."/>
        </authorList>
    </citation>
    <scope>NUCLEOTIDE SEQUENCE [LARGE SCALE GENOMIC DNA]</scope>
    <source>
        <strain evidence="18 19">IMCC 1097</strain>
    </source>
</reference>
<dbReference type="FunFam" id="2.60.260.20:FF:000004">
    <property type="entry name" value="Molecular chaperone DnaJ"/>
    <property type="match status" value="1"/>
</dbReference>
<feature type="repeat" description="CXXCXGXG motif" evidence="14">
    <location>
        <begin position="148"/>
        <end position="155"/>
    </location>
</feature>
<feature type="repeat" description="CXXCXGXG motif" evidence="14">
    <location>
        <begin position="187"/>
        <end position="194"/>
    </location>
</feature>
<feature type="repeat" description="CXXCXGXG motif" evidence="14">
    <location>
        <begin position="165"/>
        <end position="172"/>
    </location>
</feature>
<evidence type="ECO:0000256" key="8">
    <source>
        <dbReference type="ARBA" id="ARBA00022833"/>
    </source>
</evidence>